<dbReference type="InterPro" id="IPR054722">
    <property type="entry name" value="PolX-like_BBD"/>
</dbReference>
<comment type="caution">
    <text evidence="3">The sequence shown here is derived from an EMBL/GenBank/DDBJ whole genome shotgun (WGS) entry which is preliminary data.</text>
</comment>
<reference evidence="3" key="1">
    <citation type="journal article" date="2019" name="Sci. Rep.">
        <title>Draft genome of Tanacetum cinerariifolium, the natural source of mosquito coil.</title>
        <authorList>
            <person name="Yamashiro T."/>
            <person name="Shiraishi A."/>
            <person name="Satake H."/>
            <person name="Nakayama K."/>
        </authorList>
    </citation>
    <scope>NUCLEOTIDE SEQUENCE</scope>
</reference>
<accession>A0A6L2KUJ0</accession>
<feature type="region of interest" description="Disordered" evidence="1">
    <location>
        <begin position="168"/>
        <end position="188"/>
    </location>
</feature>
<protein>
    <submittedName>
        <fullName evidence="3">Ribonuclease H-like domain-containing protein</fullName>
    </submittedName>
</protein>
<dbReference type="Pfam" id="PF22936">
    <property type="entry name" value="Pol_BBD"/>
    <property type="match status" value="1"/>
</dbReference>
<dbReference type="AlphaFoldDB" id="A0A6L2KUJ0"/>
<evidence type="ECO:0000259" key="2">
    <source>
        <dbReference type="Pfam" id="PF22936"/>
    </source>
</evidence>
<gene>
    <name evidence="3" type="ORF">Tci_023663</name>
</gene>
<sequence>MAKQAELTKSKNKVTGQRENRLVWNNVQRVNHQNKALKDKEIVDSGCSRHMTGNKPHLADYEEFKGGFVSFGGSNGRITGKGKIKDGRKESNTRPFVRPRQVLVTKPQNKTPYELLTCKQPIISYLRPFGCHLTILNTIDQLGKFYGKSDLWFLVEYFLNKHQANKSAGSKEANNSAGTQANDDQSANSKEIDLHKEHFILSIWSAYSTTVKSSGEKIEKNTDFKTCEKPLSQVEQIFLGELEKLKRQEKKANDAAESLRKEATHDI</sequence>
<organism evidence="3">
    <name type="scientific">Tanacetum cinerariifolium</name>
    <name type="common">Dalmatian daisy</name>
    <name type="synonym">Chrysanthemum cinerariifolium</name>
    <dbReference type="NCBI Taxonomy" id="118510"/>
    <lineage>
        <taxon>Eukaryota</taxon>
        <taxon>Viridiplantae</taxon>
        <taxon>Streptophyta</taxon>
        <taxon>Embryophyta</taxon>
        <taxon>Tracheophyta</taxon>
        <taxon>Spermatophyta</taxon>
        <taxon>Magnoliopsida</taxon>
        <taxon>eudicotyledons</taxon>
        <taxon>Gunneridae</taxon>
        <taxon>Pentapetalae</taxon>
        <taxon>asterids</taxon>
        <taxon>campanulids</taxon>
        <taxon>Asterales</taxon>
        <taxon>Asteraceae</taxon>
        <taxon>Asteroideae</taxon>
        <taxon>Anthemideae</taxon>
        <taxon>Anthemidinae</taxon>
        <taxon>Tanacetum</taxon>
    </lineage>
</organism>
<evidence type="ECO:0000313" key="3">
    <source>
        <dbReference type="EMBL" id="GEU51685.1"/>
    </source>
</evidence>
<evidence type="ECO:0000256" key="1">
    <source>
        <dbReference type="SAM" id="MobiDB-lite"/>
    </source>
</evidence>
<feature type="domain" description="Retrovirus-related Pol polyprotein from transposon TNT 1-94-like beta-barrel" evidence="2">
    <location>
        <begin position="42"/>
        <end position="85"/>
    </location>
</feature>
<name>A0A6L2KUJ0_TANCI</name>
<proteinExistence type="predicted"/>
<feature type="region of interest" description="Disordered" evidence="1">
    <location>
        <begin position="247"/>
        <end position="267"/>
    </location>
</feature>
<dbReference type="EMBL" id="BKCJ010002903">
    <property type="protein sequence ID" value="GEU51685.1"/>
    <property type="molecule type" value="Genomic_DNA"/>
</dbReference>